<feature type="domain" description="DUF4005" evidence="4">
    <location>
        <begin position="171"/>
        <end position="245"/>
    </location>
</feature>
<feature type="compositionally biased region" description="Polar residues" evidence="3">
    <location>
        <begin position="180"/>
        <end position="196"/>
    </location>
</feature>
<feature type="region of interest" description="Disordered" evidence="3">
    <location>
        <begin position="180"/>
        <end position="299"/>
    </location>
</feature>
<dbReference type="Proteomes" id="UP000594263">
    <property type="component" value="Unplaced"/>
</dbReference>
<evidence type="ECO:0000313" key="6">
    <source>
        <dbReference type="Proteomes" id="UP000594263"/>
    </source>
</evidence>
<evidence type="ECO:0000256" key="1">
    <source>
        <dbReference type="ARBA" id="ARBA00022860"/>
    </source>
</evidence>
<evidence type="ECO:0000256" key="3">
    <source>
        <dbReference type="SAM" id="MobiDB-lite"/>
    </source>
</evidence>
<keyword evidence="6" id="KW-1185">Reference proteome</keyword>
<reference evidence="5" key="1">
    <citation type="submission" date="2021-01" db="UniProtKB">
        <authorList>
            <consortium name="EnsemblPlants"/>
        </authorList>
    </citation>
    <scope>IDENTIFICATION</scope>
</reference>
<evidence type="ECO:0000313" key="5">
    <source>
        <dbReference type="EnsemblPlants" id="Kaladp0055s0274.1.v1.1.CDS.1"/>
    </source>
</evidence>
<proteinExistence type="inferred from homology"/>
<dbReference type="GO" id="GO:0005516">
    <property type="term" value="F:calmodulin binding"/>
    <property type="evidence" value="ECO:0007669"/>
    <property type="project" value="UniProtKB-KW"/>
</dbReference>
<evidence type="ECO:0000259" key="4">
    <source>
        <dbReference type="Pfam" id="PF13178"/>
    </source>
</evidence>
<dbReference type="AlphaFoldDB" id="A0A7N0U705"/>
<dbReference type="InterPro" id="IPR025064">
    <property type="entry name" value="DUF4005"/>
</dbReference>
<feature type="compositionally biased region" description="Polar residues" evidence="3">
    <location>
        <begin position="207"/>
        <end position="216"/>
    </location>
</feature>
<dbReference type="Pfam" id="PF13178">
    <property type="entry name" value="DUF4005"/>
    <property type="match status" value="1"/>
</dbReference>
<dbReference type="PANTHER" id="PTHR32295:SF33">
    <property type="entry name" value="PROTEIN IQ-DOMAIN 21"/>
    <property type="match status" value="1"/>
</dbReference>
<keyword evidence="1" id="KW-0112">Calmodulin-binding</keyword>
<dbReference type="Gramene" id="Kaladp0055s0274.1.v1.1">
    <property type="protein sequence ID" value="Kaladp0055s0274.1.v1.1.CDS.1"/>
    <property type="gene ID" value="Kaladp0055s0274.v1.1"/>
</dbReference>
<dbReference type="EnsemblPlants" id="Kaladp0055s0274.1.v1.1">
    <property type="protein sequence ID" value="Kaladp0055s0274.1.v1.1.CDS.1"/>
    <property type="gene ID" value="Kaladp0055s0274.v1.1"/>
</dbReference>
<sequence>MRCMQALVRVQARVRARRLQLTNEKLRKKVGEQEVGGYTGRKTSTSMKPAAYEDWNGCHLRADNVNEAVLRKQEELMKKERALAYAYACQQRDVDEEQLYMDEEGEAPWGWNWLERWMASQPYQGRRSVPVEGSHAATTDDDMSDKTVEMEMLTPTGSKTVHMSKLDPFESDPTLYVTKRSSSVSVPSYMAPTQSAKAKVRPHAQGLNLNNKQRGSASPRGTKWNPSTRGSLDARMGCDSSSSGGGTTTATAGPFLPQRSPSPKGYSYNGAQQSKGRKYGSYSPDKTSFGDRRSWPMET</sequence>
<feature type="compositionally biased region" description="Basic and acidic residues" evidence="3">
    <location>
        <begin position="288"/>
        <end position="299"/>
    </location>
</feature>
<dbReference type="OMA" id="LECWMSS"/>
<organism evidence="5 6">
    <name type="scientific">Kalanchoe fedtschenkoi</name>
    <name type="common">Lavender scallops</name>
    <name type="synonym">South American air plant</name>
    <dbReference type="NCBI Taxonomy" id="63787"/>
    <lineage>
        <taxon>Eukaryota</taxon>
        <taxon>Viridiplantae</taxon>
        <taxon>Streptophyta</taxon>
        <taxon>Embryophyta</taxon>
        <taxon>Tracheophyta</taxon>
        <taxon>Spermatophyta</taxon>
        <taxon>Magnoliopsida</taxon>
        <taxon>eudicotyledons</taxon>
        <taxon>Gunneridae</taxon>
        <taxon>Pentapetalae</taxon>
        <taxon>Saxifragales</taxon>
        <taxon>Crassulaceae</taxon>
        <taxon>Kalanchoe</taxon>
    </lineage>
</organism>
<dbReference type="PANTHER" id="PTHR32295">
    <property type="entry name" value="IQ-DOMAIN 5-RELATED"/>
    <property type="match status" value="1"/>
</dbReference>
<protein>
    <recommendedName>
        <fullName evidence="4">DUF4005 domain-containing protein</fullName>
    </recommendedName>
</protein>
<comment type="similarity">
    <text evidence="2">Belongs to the IQD family.</text>
</comment>
<name>A0A7N0U705_KALFE</name>
<evidence type="ECO:0000256" key="2">
    <source>
        <dbReference type="ARBA" id="ARBA00024341"/>
    </source>
</evidence>
<accession>A0A7N0U705</accession>